<dbReference type="PATRIC" id="fig|1938.3.peg.8584"/>
<dbReference type="Proteomes" id="UP000037432">
    <property type="component" value="Unassembled WGS sequence"/>
</dbReference>
<protein>
    <submittedName>
        <fullName evidence="1">Uncharacterized protein</fullName>
    </submittedName>
</protein>
<name>A0A0J7ZEG1_STRVR</name>
<evidence type="ECO:0000313" key="2">
    <source>
        <dbReference type="Proteomes" id="UP000037432"/>
    </source>
</evidence>
<proteinExistence type="predicted"/>
<comment type="caution">
    <text evidence="1">The sequence shown here is derived from an EMBL/GenBank/DDBJ whole genome shotgun (WGS) entry which is preliminary data.</text>
</comment>
<evidence type="ECO:0000313" key="1">
    <source>
        <dbReference type="EMBL" id="KMS74224.1"/>
    </source>
</evidence>
<dbReference type="OrthoDB" id="9903130at2"/>
<gene>
    <name evidence="1" type="ORF">ACM01_15005</name>
</gene>
<dbReference type="EMBL" id="LFNT01000014">
    <property type="protein sequence ID" value="KMS74224.1"/>
    <property type="molecule type" value="Genomic_DNA"/>
</dbReference>
<sequence length="116" mass="12468">MTLGTNTETHVLDSARDGQRILAGIDGNAADAIDTLISEYVELRHRLQQLQDGLPQHHADPELCPACETLAQQCPYHAGRAEGWIDLAKVIRLVAGNDSTYATLVLEHADAAGDPA</sequence>
<accession>A0A0J7ZEG1</accession>
<organism evidence="1 2">
    <name type="scientific">Streptomyces viridochromogenes</name>
    <dbReference type="NCBI Taxonomy" id="1938"/>
    <lineage>
        <taxon>Bacteria</taxon>
        <taxon>Bacillati</taxon>
        <taxon>Actinomycetota</taxon>
        <taxon>Actinomycetes</taxon>
        <taxon>Kitasatosporales</taxon>
        <taxon>Streptomycetaceae</taxon>
        <taxon>Streptomyces</taxon>
    </lineage>
</organism>
<dbReference type="RefSeq" id="WP_048581700.1">
    <property type="nucleotide sequence ID" value="NZ_LFNT01000014.1"/>
</dbReference>
<reference evidence="1 2" key="1">
    <citation type="submission" date="2015-06" db="EMBL/GenBank/DDBJ databases">
        <authorList>
            <person name="Ju K.-S."/>
            <person name="Doroghazi J.R."/>
            <person name="Metcalf W.W."/>
        </authorList>
    </citation>
    <scope>NUCLEOTIDE SEQUENCE [LARGE SCALE GENOMIC DNA]</scope>
    <source>
        <strain evidence="1 2">NRRL 3414</strain>
    </source>
</reference>
<dbReference type="AlphaFoldDB" id="A0A0J7ZEG1"/>